<name>A0A4S4KFV2_9AGAM</name>
<protein>
    <submittedName>
        <fullName evidence="1">Uncharacterized protein</fullName>
    </submittedName>
</protein>
<dbReference type="Proteomes" id="UP000308199">
    <property type="component" value="Unassembled WGS sequence"/>
</dbReference>
<dbReference type="AlphaFoldDB" id="A0A4S4KFV2"/>
<keyword evidence="2" id="KW-1185">Reference proteome</keyword>
<reference evidence="1 2" key="1">
    <citation type="submission" date="2019-02" db="EMBL/GenBank/DDBJ databases">
        <title>Genome sequencing of the rare red list fungi Phellinidium pouzarii.</title>
        <authorList>
            <person name="Buettner E."/>
            <person name="Kellner H."/>
        </authorList>
    </citation>
    <scope>NUCLEOTIDE SEQUENCE [LARGE SCALE GENOMIC DNA]</scope>
    <source>
        <strain evidence="1 2">DSM 108285</strain>
    </source>
</reference>
<dbReference type="EMBL" id="SGPK01000834">
    <property type="protein sequence ID" value="THG96973.1"/>
    <property type="molecule type" value="Genomic_DNA"/>
</dbReference>
<gene>
    <name evidence="1" type="ORF">EW145_g7684</name>
</gene>
<proteinExistence type="predicted"/>
<evidence type="ECO:0000313" key="2">
    <source>
        <dbReference type="Proteomes" id="UP000308199"/>
    </source>
</evidence>
<organism evidence="1 2">
    <name type="scientific">Phellinidium pouzarii</name>
    <dbReference type="NCBI Taxonomy" id="167371"/>
    <lineage>
        <taxon>Eukaryota</taxon>
        <taxon>Fungi</taxon>
        <taxon>Dikarya</taxon>
        <taxon>Basidiomycota</taxon>
        <taxon>Agaricomycotina</taxon>
        <taxon>Agaricomycetes</taxon>
        <taxon>Hymenochaetales</taxon>
        <taxon>Hymenochaetaceae</taxon>
        <taxon>Phellinidium</taxon>
    </lineage>
</organism>
<accession>A0A4S4KFV2</accession>
<sequence>MSTSRDMASLTDEIKWMFVLFKYLMTNEDKDPGALHQVPMNFEFTIDKDMQMVKAWISELWYEGKMVGRGKSTVSEDEAVDAFQ</sequence>
<comment type="caution">
    <text evidence="1">The sequence shown here is derived from an EMBL/GenBank/DDBJ whole genome shotgun (WGS) entry which is preliminary data.</text>
</comment>
<evidence type="ECO:0000313" key="1">
    <source>
        <dbReference type="EMBL" id="THG96973.1"/>
    </source>
</evidence>